<dbReference type="PANTHER" id="PTHR35368">
    <property type="entry name" value="HYDROPEROXIDE REDUCTASE"/>
    <property type="match status" value="1"/>
</dbReference>
<organism evidence="1 2">
    <name type="scientific">Methylorubrum populi</name>
    <dbReference type="NCBI Taxonomy" id="223967"/>
    <lineage>
        <taxon>Bacteria</taxon>
        <taxon>Pseudomonadati</taxon>
        <taxon>Pseudomonadota</taxon>
        <taxon>Alphaproteobacteria</taxon>
        <taxon>Hyphomicrobiales</taxon>
        <taxon>Methylobacteriaceae</taxon>
        <taxon>Methylorubrum</taxon>
    </lineage>
</organism>
<proteinExistence type="predicted"/>
<reference evidence="1" key="1">
    <citation type="journal article" date="2021" name="PeerJ">
        <title>Extensive microbial diversity within the chicken gut microbiome revealed by metagenomics and culture.</title>
        <authorList>
            <person name="Gilroy R."/>
            <person name="Ravi A."/>
            <person name="Getino M."/>
            <person name="Pursley I."/>
            <person name="Horton D.L."/>
            <person name="Alikhan N.F."/>
            <person name="Baker D."/>
            <person name="Gharbi K."/>
            <person name="Hall N."/>
            <person name="Watson M."/>
            <person name="Adriaenssens E.M."/>
            <person name="Foster-Nyarko E."/>
            <person name="Jarju S."/>
            <person name="Secka A."/>
            <person name="Antonio M."/>
            <person name="Oren A."/>
            <person name="Chaudhuri R.R."/>
            <person name="La Ragione R."/>
            <person name="Hildebrand F."/>
            <person name="Pallen M.J."/>
        </authorList>
    </citation>
    <scope>NUCLEOTIDE SEQUENCE</scope>
    <source>
        <strain evidence="1">316</strain>
    </source>
</reference>
<name>A0A921DZZ9_9HYPH</name>
<dbReference type="PANTHER" id="PTHR35368:SF1">
    <property type="entry name" value="HYDROPEROXIDE REDUCTASE"/>
    <property type="match status" value="1"/>
</dbReference>
<dbReference type="InterPro" id="IPR036102">
    <property type="entry name" value="OsmC/Ohrsf"/>
</dbReference>
<evidence type="ECO:0000313" key="1">
    <source>
        <dbReference type="EMBL" id="HJE22684.1"/>
    </source>
</evidence>
<dbReference type="Pfam" id="PF02566">
    <property type="entry name" value="OsmC"/>
    <property type="match status" value="1"/>
</dbReference>
<comment type="caution">
    <text evidence="1">The sequence shown here is derived from an EMBL/GenBank/DDBJ whole genome shotgun (WGS) entry which is preliminary data.</text>
</comment>
<dbReference type="SUPFAM" id="SSF82784">
    <property type="entry name" value="OsmC-like"/>
    <property type="match status" value="1"/>
</dbReference>
<dbReference type="InterPro" id="IPR052924">
    <property type="entry name" value="OsmC/Ohr_hydroprdx_reductase"/>
</dbReference>
<reference evidence="1" key="2">
    <citation type="submission" date="2021-09" db="EMBL/GenBank/DDBJ databases">
        <authorList>
            <person name="Gilroy R."/>
        </authorList>
    </citation>
    <scope>NUCLEOTIDE SEQUENCE</scope>
    <source>
        <strain evidence="1">316</strain>
    </source>
</reference>
<dbReference type="InterPro" id="IPR003718">
    <property type="entry name" value="OsmC/Ohr_fam"/>
</dbReference>
<accession>A0A921DZZ9</accession>
<gene>
    <name evidence="1" type="ORF">K8W01_03390</name>
</gene>
<dbReference type="InterPro" id="IPR015946">
    <property type="entry name" value="KH_dom-like_a/b"/>
</dbReference>
<dbReference type="Proteomes" id="UP000742631">
    <property type="component" value="Unassembled WGS sequence"/>
</dbReference>
<dbReference type="EMBL" id="DYYG01000011">
    <property type="protein sequence ID" value="HJE22684.1"/>
    <property type="molecule type" value="Genomic_DNA"/>
</dbReference>
<sequence>MSAQAAKETAREIVQTFETIDAGALKALSERGRADPSVVKTVRARTVAEGRRFRHLNYVRNLDAHIVDEPPALLGDDTAPNPTEALLAALGTCVAVGLQANAVARGWTVRSIEIESEGDINITSVWGTGDLSEKPVGLTSVRLKAHLEIDGASAAELDELVAHAAQWSPVLNTVKSPVPVTLARA</sequence>
<dbReference type="Gene3D" id="3.30.300.20">
    <property type="match status" value="1"/>
</dbReference>
<dbReference type="AlphaFoldDB" id="A0A921DZZ9"/>
<protein>
    <submittedName>
        <fullName evidence="1">OsmC family protein</fullName>
    </submittedName>
</protein>
<evidence type="ECO:0000313" key="2">
    <source>
        <dbReference type="Proteomes" id="UP000742631"/>
    </source>
</evidence>